<comment type="caution">
    <text evidence="3">The sequence shown here is derived from an EMBL/GenBank/DDBJ whole genome shotgun (WGS) entry which is preliminary data.</text>
</comment>
<evidence type="ECO:0000259" key="2">
    <source>
        <dbReference type="SMART" id="SM01017"/>
    </source>
</evidence>
<evidence type="ECO:0000256" key="1">
    <source>
        <dbReference type="SAM" id="MobiDB-lite"/>
    </source>
</evidence>
<dbReference type="AlphaFoldDB" id="A0A9P5N245"/>
<dbReference type="GO" id="GO:0031625">
    <property type="term" value="F:ubiquitin protein ligase binding"/>
    <property type="evidence" value="ECO:0007669"/>
    <property type="project" value="TreeGrafter"/>
</dbReference>
<proteinExistence type="predicted"/>
<dbReference type="PANTHER" id="PTHR11188">
    <property type="entry name" value="ARRESTIN DOMAIN CONTAINING PROTEIN"/>
    <property type="match status" value="1"/>
</dbReference>
<feature type="region of interest" description="Disordered" evidence="1">
    <location>
        <begin position="223"/>
        <end position="264"/>
    </location>
</feature>
<evidence type="ECO:0000313" key="4">
    <source>
        <dbReference type="Proteomes" id="UP000759537"/>
    </source>
</evidence>
<accession>A0A9P5N245</accession>
<dbReference type="SMART" id="SM01017">
    <property type="entry name" value="Arrestin_C"/>
    <property type="match status" value="1"/>
</dbReference>
<feature type="region of interest" description="Disordered" evidence="1">
    <location>
        <begin position="106"/>
        <end position="132"/>
    </location>
</feature>
<dbReference type="EMBL" id="WHVB01000003">
    <property type="protein sequence ID" value="KAF8484510.1"/>
    <property type="molecule type" value="Genomic_DNA"/>
</dbReference>
<dbReference type="PANTHER" id="PTHR11188:SF17">
    <property type="entry name" value="FI21816P1"/>
    <property type="match status" value="1"/>
</dbReference>
<sequence length="707" mass="77082">MSTQAHHSPSKSSLSITLTEPFVILRTDDVGPQPLLGEFTSSSVLRGLLALDLSKATKISSIQIELEGTSYTSWTEGLGTQAEHKFFSATQVFFCAASSLSSRRSHSVEHGVSHHDEHYQPPPLPPPEAEHAVPAPAPVHVAGDTSQRGRMRVRRRSSADHLVFQRDPVAHHNPPLAPSSHSFRPTMEEEVVAHTPTSAHFVESPSSSTSFVSVETPASASLTTLGHSRAASLRETPISRASSRNGQSAAASSGADSLHNQGHRSNASLSLSSIFGLCSCPSSPVHDEGHAESLHSVGSERGGEESCTKRISLLLHHSHGRKGEAPRREEEHKEFGDGWQEFRKGTYTFPISFEILSHLPASLECDGGSVVWRLAAKVRRPGVFTPNFTAIRDVHVVSVPADEDVYTTGEIQIERPWDDQLQYLFNVSRKTFAIGASFDVKIVFMPLAKIRIYKLAVDIEECVNSYSSALNLTRTANSAIPLMKLQNDGGRKPLLPLSSDDPLAYENSPLATLRPWGANSSEVASQLLGPGPWALRAKLFLPADCKLLHPTSRGRDCSIQVTHVLRFTMHLGHGDDSKGDSKTGKHRLFEITVRTPVYILSCYSRAEYTALPRYSETLDVSAMLTRNTPVCPCAAERKRREREVGHLSQFEASSVLPTPPEEDPNEMLGRTLAYERLVSGRESVVGDVPPAYEARPASAAHATSISV</sequence>
<name>A0A9P5N245_9AGAM</name>
<dbReference type="GO" id="GO:0005829">
    <property type="term" value="C:cytosol"/>
    <property type="evidence" value="ECO:0007669"/>
    <property type="project" value="TreeGrafter"/>
</dbReference>
<dbReference type="InterPro" id="IPR050357">
    <property type="entry name" value="Arrestin_domain-protein"/>
</dbReference>
<organism evidence="3 4">
    <name type="scientific">Russula ochroleuca</name>
    <dbReference type="NCBI Taxonomy" id="152965"/>
    <lineage>
        <taxon>Eukaryota</taxon>
        <taxon>Fungi</taxon>
        <taxon>Dikarya</taxon>
        <taxon>Basidiomycota</taxon>
        <taxon>Agaricomycotina</taxon>
        <taxon>Agaricomycetes</taxon>
        <taxon>Russulales</taxon>
        <taxon>Russulaceae</taxon>
        <taxon>Russula</taxon>
    </lineage>
</organism>
<reference evidence="3" key="2">
    <citation type="journal article" date="2020" name="Nat. Commun.">
        <title>Large-scale genome sequencing of mycorrhizal fungi provides insights into the early evolution of symbiotic traits.</title>
        <authorList>
            <person name="Miyauchi S."/>
            <person name="Kiss E."/>
            <person name="Kuo A."/>
            <person name="Drula E."/>
            <person name="Kohler A."/>
            <person name="Sanchez-Garcia M."/>
            <person name="Morin E."/>
            <person name="Andreopoulos B."/>
            <person name="Barry K.W."/>
            <person name="Bonito G."/>
            <person name="Buee M."/>
            <person name="Carver A."/>
            <person name="Chen C."/>
            <person name="Cichocki N."/>
            <person name="Clum A."/>
            <person name="Culley D."/>
            <person name="Crous P.W."/>
            <person name="Fauchery L."/>
            <person name="Girlanda M."/>
            <person name="Hayes R.D."/>
            <person name="Keri Z."/>
            <person name="LaButti K."/>
            <person name="Lipzen A."/>
            <person name="Lombard V."/>
            <person name="Magnuson J."/>
            <person name="Maillard F."/>
            <person name="Murat C."/>
            <person name="Nolan M."/>
            <person name="Ohm R.A."/>
            <person name="Pangilinan J."/>
            <person name="Pereira M.F."/>
            <person name="Perotto S."/>
            <person name="Peter M."/>
            <person name="Pfister S."/>
            <person name="Riley R."/>
            <person name="Sitrit Y."/>
            <person name="Stielow J.B."/>
            <person name="Szollosi G."/>
            <person name="Zifcakova L."/>
            <person name="Stursova M."/>
            <person name="Spatafora J.W."/>
            <person name="Tedersoo L."/>
            <person name="Vaario L.M."/>
            <person name="Yamada A."/>
            <person name="Yan M."/>
            <person name="Wang P."/>
            <person name="Xu J."/>
            <person name="Bruns T."/>
            <person name="Baldrian P."/>
            <person name="Vilgalys R."/>
            <person name="Dunand C."/>
            <person name="Henrissat B."/>
            <person name="Grigoriev I.V."/>
            <person name="Hibbett D."/>
            <person name="Nagy L.G."/>
            <person name="Martin F.M."/>
        </authorList>
    </citation>
    <scope>NUCLEOTIDE SEQUENCE</scope>
    <source>
        <strain evidence="3">Prilba</strain>
    </source>
</reference>
<dbReference type="OrthoDB" id="2238745at2759"/>
<feature type="region of interest" description="Disordered" evidence="1">
    <location>
        <begin position="156"/>
        <end position="182"/>
    </location>
</feature>
<dbReference type="InterPro" id="IPR014752">
    <property type="entry name" value="Arrestin-like_C"/>
</dbReference>
<dbReference type="InterPro" id="IPR011022">
    <property type="entry name" value="Arrestin_C-like"/>
</dbReference>
<reference evidence="3" key="1">
    <citation type="submission" date="2019-10" db="EMBL/GenBank/DDBJ databases">
        <authorList>
            <consortium name="DOE Joint Genome Institute"/>
            <person name="Kuo A."/>
            <person name="Miyauchi S."/>
            <person name="Kiss E."/>
            <person name="Drula E."/>
            <person name="Kohler A."/>
            <person name="Sanchez-Garcia M."/>
            <person name="Andreopoulos B."/>
            <person name="Barry K.W."/>
            <person name="Bonito G."/>
            <person name="Buee M."/>
            <person name="Carver A."/>
            <person name="Chen C."/>
            <person name="Cichocki N."/>
            <person name="Clum A."/>
            <person name="Culley D."/>
            <person name="Crous P.W."/>
            <person name="Fauchery L."/>
            <person name="Girlanda M."/>
            <person name="Hayes R."/>
            <person name="Keri Z."/>
            <person name="LaButti K."/>
            <person name="Lipzen A."/>
            <person name="Lombard V."/>
            <person name="Magnuson J."/>
            <person name="Maillard F."/>
            <person name="Morin E."/>
            <person name="Murat C."/>
            <person name="Nolan M."/>
            <person name="Ohm R."/>
            <person name="Pangilinan J."/>
            <person name="Pereira M."/>
            <person name="Perotto S."/>
            <person name="Peter M."/>
            <person name="Riley R."/>
            <person name="Sitrit Y."/>
            <person name="Stielow B."/>
            <person name="Szollosi G."/>
            <person name="Zifcakova L."/>
            <person name="Stursova M."/>
            <person name="Spatafora J.W."/>
            <person name="Tedersoo L."/>
            <person name="Vaario L.-M."/>
            <person name="Yamada A."/>
            <person name="Yan M."/>
            <person name="Wang P."/>
            <person name="Xu J."/>
            <person name="Bruns T."/>
            <person name="Baldrian P."/>
            <person name="Vilgalys R."/>
            <person name="Henrissat B."/>
            <person name="Grigoriev I.V."/>
            <person name="Hibbett D."/>
            <person name="Nagy L.G."/>
            <person name="Martin F.M."/>
        </authorList>
    </citation>
    <scope>NUCLEOTIDE SEQUENCE</scope>
    <source>
        <strain evidence="3">Prilba</strain>
    </source>
</reference>
<feature type="region of interest" description="Disordered" evidence="1">
    <location>
        <begin position="642"/>
        <end position="666"/>
    </location>
</feature>
<keyword evidence="4" id="KW-1185">Reference proteome</keyword>
<feature type="compositionally biased region" description="Low complexity" evidence="1">
    <location>
        <begin position="239"/>
        <end position="257"/>
    </location>
</feature>
<dbReference type="Gene3D" id="2.60.40.640">
    <property type="match status" value="2"/>
</dbReference>
<dbReference type="Proteomes" id="UP000759537">
    <property type="component" value="Unassembled WGS sequence"/>
</dbReference>
<gene>
    <name evidence="3" type="ORF">DFH94DRAFT_235704</name>
</gene>
<dbReference type="GO" id="GO:0005886">
    <property type="term" value="C:plasma membrane"/>
    <property type="evidence" value="ECO:0007669"/>
    <property type="project" value="TreeGrafter"/>
</dbReference>
<dbReference type="GO" id="GO:0070086">
    <property type="term" value="P:ubiquitin-dependent endocytosis"/>
    <property type="evidence" value="ECO:0007669"/>
    <property type="project" value="TreeGrafter"/>
</dbReference>
<dbReference type="GO" id="GO:0030674">
    <property type="term" value="F:protein-macromolecule adaptor activity"/>
    <property type="evidence" value="ECO:0007669"/>
    <property type="project" value="TreeGrafter"/>
</dbReference>
<evidence type="ECO:0000313" key="3">
    <source>
        <dbReference type="EMBL" id="KAF8484510.1"/>
    </source>
</evidence>
<feature type="compositionally biased region" description="Basic and acidic residues" evidence="1">
    <location>
        <begin position="106"/>
        <end position="119"/>
    </location>
</feature>
<protein>
    <recommendedName>
        <fullName evidence="2">Arrestin C-terminal-like domain-containing protein</fullName>
    </recommendedName>
</protein>
<feature type="domain" description="Arrestin C-terminal-like" evidence="2">
    <location>
        <begin position="417"/>
        <end position="604"/>
    </location>
</feature>